<dbReference type="AlphaFoldDB" id="A0A382A4A9"/>
<dbReference type="HAMAP" id="MF_01217">
    <property type="entry name" value="Acyl_carrier"/>
    <property type="match status" value="1"/>
</dbReference>
<proteinExistence type="inferred from homology"/>
<evidence type="ECO:0000256" key="2">
    <source>
        <dbReference type="ARBA" id="ARBA00022553"/>
    </source>
</evidence>
<evidence type="ECO:0000259" key="3">
    <source>
        <dbReference type="PROSITE" id="PS50075"/>
    </source>
</evidence>
<dbReference type="Pfam" id="PF00550">
    <property type="entry name" value="PP-binding"/>
    <property type="match status" value="1"/>
</dbReference>
<evidence type="ECO:0000256" key="1">
    <source>
        <dbReference type="ARBA" id="ARBA00022450"/>
    </source>
</evidence>
<protein>
    <recommendedName>
        <fullName evidence="3">Carrier domain-containing protein</fullName>
    </recommendedName>
</protein>
<dbReference type="GO" id="GO:0000036">
    <property type="term" value="F:acyl carrier activity"/>
    <property type="evidence" value="ECO:0007669"/>
    <property type="project" value="TreeGrafter"/>
</dbReference>
<feature type="domain" description="Carrier" evidence="3">
    <location>
        <begin position="2"/>
        <end position="82"/>
    </location>
</feature>
<dbReference type="Gene3D" id="1.10.1200.10">
    <property type="entry name" value="ACP-like"/>
    <property type="match status" value="1"/>
</dbReference>
<keyword evidence="1" id="KW-0596">Phosphopantetheine</keyword>
<dbReference type="EMBL" id="UINC01023763">
    <property type="protein sequence ID" value="SVA96081.1"/>
    <property type="molecule type" value="Genomic_DNA"/>
</dbReference>
<name>A0A382A4A9_9ZZZZ</name>
<sequence>MATVYDRVKTIVVDKLGVDEAEVDEGSSFVDNLNADSLDLVELIMAFEEEFSTGDEQLEISDDEAGALGTIKDAVDYLKSHGIQDA</sequence>
<dbReference type="PANTHER" id="PTHR20863">
    <property type="entry name" value="ACYL CARRIER PROTEIN"/>
    <property type="match status" value="1"/>
</dbReference>
<accession>A0A382A4A9</accession>
<dbReference type="GO" id="GO:0005829">
    <property type="term" value="C:cytosol"/>
    <property type="evidence" value="ECO:0007669"/>
    <property type="project" value="TreeGrafter"/>
</dbReference>
<dbReference type="GO" id="GO:0016020">
    <property type="term" value="C:membrane"/>
    <property type="evidence" value="ECO:0007669"/>
    <property type="project" value="GOC"/>
</dbReference>
<dbReference type="NCBIfam" id="NF002150">
    <property type="entry name" value="PRK00982.1-4"/>
    <property type="match status" value="1"/>
</dbReference>
<dbReference type="InterPro" id="IPR036736">
    <property type="entry name" value="ACP-like_sf"/>
</dbReference>
<dbReference type="NCBIfam" id="TIGR00517">
    <property type="entry name" value="acyl_carrier"/>
    <property type="match status" value="1"/>
</dbReference>
<dbReference type="NCBIfam" id="NF002151">
    <property type="entry name" value="PRK00982.1-5"/>
    <property type="match status" value="1"/>
</dbReference>
<evidence type="ECO:0000313" key="4">
    <source>
        <dbReference type="EMBL" id="SVA96081.1"/>
    </source>
</evidence>
<dbReference type="InterPro" id="IPR003231">
    <property type="entry name" value="ACP"/>
</dbReference>
<dbReference type="PANTHER" id="PTHR20863:SF76">
    <property type="entry name" value="CARRIER DOMAIN-CONTAINING PROTEIN"/>
    <property type="match status" value="1"/>
</dbReference>
<dbReference type="InterPro" id="IPR009081">
    <property type="entry name" value="PP-bd_ACP"/>
</dbReference>
<gene>
    <name evidence="4" type="ORF">METZ01_LOCUS148935</name>
</gene>
<dbReference type="PROSITE" id="PS50075">
    <property type="entry name" value="CARRIER"/>
    <property type="match status" value="1"/>
</dbReference>
<reference evidence="4" key="1">
    <citation type="submission" date="2018-05" db="EMBL/GenBank/DDBJ databases">
        <authorList>
            <person name="Lanie J.A."/>
            <person name="Ng W.-L."/>
            <person name="Kazmierczak K.M."/>
            <person name="Andrzejewski T.M."/>
            <person name="Davidsen T.M."/>
            <person name="Wayne K.J."/>
            <person name="Tettelin H."/>
            <person name="Glass J.I."/>
            <person name="Rusch D."/>
            <person name="Podicherti R."/>
            <person name="Tsui H.-C.T."/>
            <person name="Winkler M.E."/>
        </authorList>
    </citation>
    <scope>NUCLEOTIDE SEQUENCE</scope>
</reference>
<organism evidence="4">
    <name type="scientific">marine metagenome</name>
    <dbReference type="NCBI Taxonomy" id="408172"/>
    <lineage>
        <taxon>unclassified sequences</taxon>
        <taxon>metagenomes</taxon>
        <taxon>ecological metagenomes</taxon>
    </lineage>
</organism>
<dbReference type="SUPFAM" id="SSF47336">
    <property type="entry name" value="ACP-like"/>
    <property type="match status" value="1"/>
</dbReference>
<keyword evidence="2" id="KW-0597">Phosphoprotein</keyword>
<dbReference type="GO" id="GO:0000035">
    <property type="term" value="F:acyl binding"/>
    <property type="evidence" value="ECO:0007669"/>
    <property type="project" value="TreeGrafter"/>
</dbReference>
<dbReference type="GO" id="GO:0009245">
    <property type="term" value="P:lipid A biosynthetic process"/>
    <property type="evidence" value="ECO:0007669"/>
    <property type="project" value="TreeGrafter"/>
</dbReference>
<dbReference type="NCBIfam" id="NF002148">
    <property type="entry name" value="PRK00982.1-2"/>
    <property type="match status" value="1"/>
</dbReference>